<name>A0A1I7ZPA4_9BILA</name>
<dbReference type="GO" id="GO:0008289">
    <property type="term" value="F:lipid binding"/>
    <property type="evidence" value="ECO:0007669"/>
    <property type="project" value="InterPro"/>
</dbReference>
<dbReference type="GO" id="GO:0005615">
    <property type="term" value="C:extracellular space"/>
    <property type="evidence" value="ECO:0007669"/>
    <property type="project" value="TreeGrafter"/>
</dbReference>
<protein>
    <submittedName>
        <fullName evidence="3">BPI2 domain-containing protein</fullName>
    </submittedName>
</protein>
<dbReference type="InterPro" id="IPR032942">
    <property type="entry name" value="BPI/LBP/Plunc"/>
</dbReference>
<dbReference type="PANTHER" id="PTHR10504:SF144">
    <property type="entry name" value="BPI1 DOMAIN-CONTAINING PROTEIN"/>
    <property type="match status" value="1"/>
</dbReference>
<dbReference type="Pfam" id="PF02886">
    <property type="entry name" value="LBP_BPI_CETP_C"/>
    <property type="match status" value="1"/>
</dbReference>
<organism evidence="2 3">
    <name type="scientific">Steinernema glaseri</name>
    <dbReference type="NCBI Taxonomy" id="37863"/>
    <lineage>
        <taxon>Eukaryota</taxon>
        <taxon>Metazoa</taxon>
        <taxon>Ecdysozoa</taxon>
        <taxon>Nematoda</taxon>
        <taxon>Chromadorea</taxon>
        <taxon>Rhabditida</taxon>
        <taxon>Tylenchina</taxon>
        <taxon>Panagrolaimomorpha</taxon>
        <taxon>Strongyloidoidea</taxon>
        <taxon>Steinernematidae</taxon>
        <taxon>Steinernema</taxon>
    </lineage>
</organism>
<dbReference type="Proteomes" id="UP000095287">
    <property type="component" value="Unplaced"/>
</dbReference>
<feature type="domain" description="Lipid-binding serum glycoprotein C-terminal" evidence="1">
    <location>
        <begin position="3"/>
        <end position="84"/>
    </location>
</feature>
<dbReference type="PANTHER" id="PTHR10504">
    <property type="entry name" value="BACTERICIDAL PERMEABILITY-INCREASING BPI PROTEIN-RELATED"/>
    <property type="match status" value="1"/>
</dbReference>
<sequence length="109" mass="11383">MMISGSLEITSLKLTDKHQTLGLDQDTLDNLGNLGKELLQKVANDALQKGIPVQMPSNSALPINFVNPEFSVVDHALYLQSDFSISPSLLQQLGAGGGGGGNSCSASGR</sequence>
<dbReference type="InterPro" id="IPR001124">
    <property type="entry name" value="Lipid-bd_serum_glycop_C"/>
</dbReference>
<evidence type="ECO:0000313" key="2">
    <source>
        <dbReference type="Proteomes" id="UP000095287"/>
    </source>
</evidence>
<evidence type="ECO:0000313" key="3">
    <source>
        <dbReference type="WBParaSite" id="L893_g28576.t1"/>
    </source>
</evidence>
<dbReference type="AlphaFoldDB" id="A0A1I7ZPA4"/>
<dbReference type="InterPro" id="IPR017943">
    <property type="entry name" value="Bactericidal_perm-incr_a/b_dom"/>
</dbReference>
<accession>A0A1I7ZPA4</accession>
<reference evidence="3" key="1">
    <citation type="submission" date="2016-11" db="UniProtKB">
        <authorList>
            <consortium name="WormBaseParasite"/>
        </authorList>
    </citation>
    <scope>IDENTIFICATION</scope>
</reference>
<dbReference type="SUPFAM" id="SSF55394">
    <property type="entry name" value="Bactericidal permeability-increasing protein, BPI"/>
    <property type="match status" value="1"/>
</dbReference>
<evidence type="ECO:0000259" key="1">
    <source>
        <dbReference type="Pfam" id="PF02886"/>
    </source>
</evidence>
<proteinExistence type="predicted"/>
<dbReference type="Gene3D" id="3.15.20.10">
    <property type="entry name" value="Bactericidal permeability-increasing protein, domain 2"/>
    <property type="match status" value="1"/>
</dbReference>
<dbReference type="WBParaSite" id="L893_g28576.t1">
    <property type="protein sequence ID" value="L893_g28576.t1"/>
    <property type="gene ID" value="L893_g28576"/>
</dbReference>
<keyword evidence="2" id="KW-1185">Reference proteome</keyword>